<evidence type="ECO:0000256" key="4">
    <source>
        <dbReference type="ARBA" id="ARBA00023136"/>
    </source>
</evidence>
<dbReference type="RefSeq" id="WP_336349038.1">
    <property type="nucleotide sequence ID" value="NZ_JAZAQL010000001.1"/>
</dbReference>
<comment type="subcellular location">
    <subcellularLocation>
        <location evidence="1">Endomembrane system</location>
        <topology evidence="1">Multi-pass membrane protein</topology>
    </subcellularLocation>
</comment>
<dbReference type="Proteomes" id="UP001596395">
    <property type="component" value="Unassembled WGS sequence"/>
</dbReference>
<dbReference type="Pfam" id="PF04191">
    <property type="entry name" value="PEMT"/>
    <property type="match status" value="1"/>
</dbReference>
<dbReference type="EC" id="2.1.1.100" evidence="6"/>
<feature type="transmembrane region" description="Helical" evidence="5">
    <location>
        <begin position="41"/>
        <end position="61"/>
    </location>
</feature>
<dbReference type="GO" id="GO:0004671">
    <property type="term" value="F:protein C-terminal S-isoprenylcysteine carboxyl O-methyltransferase activity"/>
    <property type="evidence" value="ECO:0007669"/>
    <property type="project" value="UniProtKB-EC"/>
</dbReference>
<dbReference type="EMBL" id="JBHSXN010000001">
    <property type="protein sequence ID" value="MFC6952040.1"/>
    <property type="molecule type" value="Genomic_DNA"/>
</dbReference>
<sequence>MVELVAFAVAGACVVALFAMMVVTFVSDVRLWPSGDDDRKFKVYVTFSRTFLLGFLATTALDWGGTWLPVSGLALYGPGAVLLVAGVALLLKSGKDLGGDATKGQVDELRTDGLYRYSRNPQNLAYLVFFASLAVLSNSTLVAALTAGAAAFMGLQAVVEEPWLRETYGEAYLAYRERVPRFVGLRSVTRAVATLRD</sequence>
<gene>
    <name evidence="6" type="ORF">ACFQGB_04115</name>
</gene>
<name>A0ABD5VD06_9EURY</name>
<keyword evidence="7" id="KW-1185">Reference proteome</keyword>
<evidence type="ECO:0000256" key="2">
    <source>
        <dbReference type="ARBA" id="ARBA00022692"/>
    </source>
</evidence>
<evidence type="ECO:0000256" key="1">
    <source>
        <dbReference type="ARBA" id="ARBA00004127"/>
    </source>
</evidence>
<keyword evidence="2 5" id="KW-0812">Transmembrane</keyword>
<accession>A0ABD5VD06</accession>
<evidence type="ECO:0000256" key="3">
    <source>
        <dbReference type="ARBA" id="ARBA00022989"/>
    </source>
</evidence>
<organism evidence="6 7">
    <name type="scientific">Halorubellus litoreus</name>
    <dbReference type="NCBI Taxonomy" id="755308"/>
    <lineage>
        <taxon>Archaea</taxon>
        <taxon>Methanobacteriati</taxon>
        <taxon>Methanobacteriota</taxon>
        <taxon>Stenosarchaea group</taxon>
        <taxon>Halobacteria</taxon>
        <taxon>Halobacteriales</taxon>
        <taxon>Halorubellaceae</taxon>
        <taxon>Halorubellus</taxon>
    </lineage>
</organism>
<evidence type="ECO:0000313" key="6">
    <source>
        <dbReference type="EMBL" id="MFC6952040.1"/>
    </source>
</evidence>
<proteinExistence type="predicted"/>
<dbReference type="Gene3D" id="1.20.120.1630">
    <property type="match status" value="1"/>
</dbReference>
<dbReference type="GO" id="GO:0032259">
    <property type="term" value="P:methylation"/>
    <property type="evidence" value="ECO:0007669"/>
    <property type="project" value="UniProtKB-KW"/>
</dbReference>
<feature type="transmembrane region" description="Helical" evidence="5">
    <location>
        <begin position="6"/>
        <end position="29"/>
    </location>
</feature>
<keyword evidence="4 5" id="KW-0472">Membrane</keyword>
<reference evidence="6 7" key="1">
    <citation type="journal article" date="2019" name="Int. J. Syst. Evol. Microbiol.">
        <title>The Global Catalogue of Microorganisms (GCM) 10K type strain sequencing project: providing services to taxonomists for standard genome sequencing and annotation.</title>
        <authorList>
            <consortium name="The Broad Institute Genomics Platform"/>
            <consortium name="The Broad Institute Genome Sequencing Center for Infectious Disease"/>
            <person name="Wu L."/>
            <person name="Ma J."/>
        </authorList>
    </citation>
    <scope>NUCLEOTIDE SEQUENCE [LARGE SCALE GENOMIC DNA]</scope>
    <source>
        <strain evidence="6 7">GX26</strain>
    </source>
</reference>
<feature type="transmembrane region" description="Helical" evidence="5">
    <location>
        <begin position="124"/>
        <end position="155"/>
    </location>
</feature>
<protein>
    <submittedName>
        <fullName evidence="6">Methyltransferase family protein</fullName>
        <ecNumber evidence="6">2.1.1.100</ecNumber>
        <ecNumber evidence="6">2.1.1.334</ecNumber>
    </submittedName>
</protein>
<keyword evidence="6" id="KW-0808">Transferase</keyword>
<dbReference type="GO" id="GO:0012505">
    <property type="term" value="C:endomembrane system"/>
    <property type="evidence" value="ECO:0007669"/>
    <property type="project" value="UniProtKB-SubCell"/>
</dbReference>
<dbReference type="EC" id="2.1.1.334" evidence="6"/>
<feature type="transmembrane region" description="Helical" evidence="5">
    <location>
        <begin position="73"/>
        <end position="91"/>
    </location>
</feature>
<dbReference type="AlphaFoldDB" id="A0ABD5VD06"/>
<comment type="caution">
    <text evidence="6">The sequence shown here is derived from an EMBL/GenBank/DDBJ whole genome shotgun (WGS) entry which is preliminary data.</text>
</comment>
<evidence type="ECO:0000256" key="5">
    <source>
        <dbReference type="SAM" id="Phobius"/>
    </source>
</evidence>
<dbReference type="InterPro" id="IPR007318">
    <property type="entry name" value="Phopholipid_MeTrfase"/>
</dbReference>
<evidence type="ECO:0000313" key="7">
    <source>
        <dbReference type="Proteomes" id="UP001596395"/>
    </source>
</evidence>
<keyword evidence="3 5" id="KW-1133">Transmembrane helix</keyword>
<keyword evidence="6" id="KW-0489">Methyltransferase</keyword>